<dbReference type="InterPro" id="IPR006016">
    <property type="entry name" value="UspA"/>
</dbReference>
<sequence length="40" mass="4728">MFPTDFSEQAEKALEVAAQLAKQHNGEIYLLNVWIYHYMK</sequence>
<dbReference type="Proteomes" id="UP000029646">
    <property type="component" value="Unassembled WGS sequence"/>
</dbReference>
<dbReference type="CDD" id="cd00293">
    <property type="entry name" value="USP-like"/>
    <property type="match status" value="1"/>
</dbReference>
<dbReference type="AlphaFoldDB" id="A0A090WQ38"/>
<dbReference type="Gene3D" id="3.40.50.620">
    <property type="entry name" value="HUPs"/>
    <property type="match status" value="1"/>
</dbReference>
<accession>A0A090WQ38</accession>
<proteinExistence type="predicted"/>
<evidence type="ECO:0000259" key="1">
    <source>
        <dbReference type="Pfam" id="PF00582"/>
    </source>
</evidence>
<dbReference type="Pfam" id="PF00582">
    <property type="entry name" value="Usp"/>
    <property type="match status" value="1"/>
</dbReference>
<dbReference type="EMBL" id="BBNS01000002">
    <property type="protein sequence ID" value="GAL69517.1"/>
    <property type="molecule type" value="Genomic_DNA"/>
</dbReference>
<gene>
    <name evidence="2" type="ORF">JCM19302_3706</name>
</gene>
<organism evidence="2 3">
    <name type="scientific">Jejuia pallidilutea</name>
    <dbReference type="NCBI Taxonomy" id="504487"/>
    <lineage>
        <taxon>Bacteria</taxon>
        <taxon>Pseudomonadati</taxon>
        <taxon>Bacteroidota</taxon>
        <taxon>Flavobacteriia</taxon>
        <taxon>Flavobacteriales</taxon>
        <taxon>Flavobacteriaceae</taxon>
        <taxon>Jejuia</taxon>
    </lineage>
</organism>
<evidence type="ECO:0000313" key="2">
    <source>
        <dbReference type="EMBL" id="GAL69517.1"/>
    </source>
</evidence>
<dbReference type="SUPFAM" id="SSF52402">
    <property type="entry name" value="Adenine nucleotide alpha hydrolases-like"/>
    <property type="match status" value="1"/>
</dbReference>
<dbReference type="InterPro" id="IPR014729">
    <property type="entry name" value="Rossmann-like_a/b/a_fold"/>
</dbReference>
<feature type="domain" description="UspA" evidence="1">
    <location>
        <begin position="1"/>
        <end position="34"/>
    </location>
</feature>
<evidence type="ECO:0000313" key="3">
    <source>
        <dbReference type="Proteomes" id="UP000029646"/>
    </source>
</evidence>
<dbReference type="RefSeq" id="WP_369385143.1">
    <property type="nucleotide sequence ID" value="NZ_BBNS01000002.1"/>
</dbReference>
<name>A0A090WQ38_9FLAO</name>
<protein>
    <recommendedName>
        <fullName evidence="1">UspA domain-containing protein</fullName>
    </recommendedName>
</protein>
<comment type="caution">
    <text evidence="2">The sequence shown here is derived from an EMBL/GenBank/DDBJ whole genome shotgun (WGS) entry which is preliminary data.</text>
</comment>
<reference evidence="2 3" key="1">
    <citation type="journal article" date="2014" name="Genome Announc.">
        <title>Draft Genome Sequence of Marine Flavobacterium Jejuia pallidilutea Strain 11shimoA1 and Pigmentation Mutants.</title>
        <authorList>
            <person name="Takatani N."/>
            <person name="Nakanishi M."/>
            <person name="Meirelles P."/>
            <person name="Mino S."/>
            <person name="Suda W."/>
            <person name="Oshima K."/>
            <person name="Hattori M."/>
            <person name="Ohkuma M."/>
            <person name="Hosokawa M."/>
            <person name="Miyashita K."/>
            <person name="Thompson F.L."/>
            <person name="Niwa A."/>
            <person name="Sawabe T."/>
            <person name="Sawabe T."/>
        </authorList>
    </citation>
    <scope>NUCLEOTIDE SEQUENCE [LARGE SCALE GENOMIC DNA]</scope>
    <source>
        <strain evidence="3">JCM19302</strain>
    </source>
</reference>